<comment type="caution">
    <text evidence="4">The sequence shown here is derived from an EMBL/GenBank/DDBJ whole genome shotgun (WGS) entry which is preliminary data.</text>
</comment>
<keyword evidence="4" id="KW-0121">Carboxypeptidase</keyword>
<dbReference type="InterPro" id="IPR058193">
    <property type="entry name" value="VanY/YodJ_core_dom"/>
</dbReference>
<keyword evidence="4" id="KW-0645">Protease</keyword>
<dbReference type="Gene3D" id="3.30.1380.10">
    <property type="match status" value="1"/>
</dbReference>
<keyword evidence="5" id="KW-1185">Reference proteome</keyword>
<dbReference type="EC" id="3.4.16.4" evidence="4"/>
<proteinExistence type="predicted"/>
<dbReference type="InterPro" id="IPR052179">
    <property type="entry name" value="DD-CPase-like"/>
</dbReference>
<dbReference type="PROSITE" id="PS51257">
    <property type="entry name" value="PROKAR_LIPOPROTEIN"/>
    <property type="match status" value="1"/>
</dbReference>
<keyword evidence="2" id="KW-0732">Signal</keyword>
<evidence type="ECO:0000256" key="2">
    <source>
        <dbReference type="SAM" id="SignalP"/>
    </source>
</evidence>
<sequence>MTSFQLRGAVPAFIALMLAGSLAACGAAPEPEARAPKKPAAEQAAEAKAKQTEEAPAAEPVPEAPGAESPAPIDPDQAAPAAPDLVSPGFDRALHSIDDPMSIWVVGNKLRPLTPENFEPTDLVPTQGVANDNGQPLREATARAVEQFIAGASEAGHDVRIISAYRNYDLQVQLYNGYIVRDGQAAADTYSARPGHSEHQTGLTVDLDDYGTCYLAACFGETPAGQWLAANAADYGFIVRYPSGKEPVTGFTPEPWHFRYVGTELAGEMRATGVSTLEEFFGLPVAPGYAE</sequence>
<accession>A0A940Q002</accession>
<dbReference type="Pfam" id="PF02557">
    <property type="entry name" value="VanY"/>
    <property type="match status" value="1"/>
</dbReference>
<evidence type="ECO:0000256" key="1">
    <source>
        <dbReference type="SAM" id="MobiDB-lite"/>
    </source>
</evidence>
<name>A0A940Q002_9MICO</name>
<organism evidence="4 5">
    <name type="scientific">Leucobacter exalbidus</name>
    <dbReference type="NCBI Taxonomy" id="662960"/>
    <lineage>
        <taxon>Bacteria</taxon>
        <taxon>Bacillati</taxon>
        <taxon>Actinomycetota</taxon>
        <taxon>Actinomycetes</taxon>
        <taxon>Micrococcales</taxon>
        <taxon>Microbacteriaceae</taxon>
        <taxon>Leucobacter</taxon>
    </lineage>
</organism>
<dbReference type="AlphaFoldDB" id="A0A940Q002"/>
<dbReference type="EMBL" id="JAFIDA010000001">
    <property type="protein sequence ID" value="MBP1327221.1"/>
    <property type="molecule type" value="Genomic_DNA"/>
</dbReference>
<dbReference type="PANTHER" id="PTHR34385:SF1">
    <property type="entry name" value="PEPTIDOGLYCAN L-ALANYL-D-GLUTAMATE ENDOPEPTIDASE CWLK"/>
    <property type="match status" value="1"/>
</dbReference>
<dbReference type="Proteomes" id="UP000675163">
    <property type="component" value="Unassembled WGS sequence"/>
</dbReference>
<dbReference type="GO" id="GO:0006508">
    <property type="term" value="P:proteolysis"/>
    <property type="evidence" value="ECO:0007669"/>
    <property type="project" value="InterPro"/>
</dbReference>
<feature type="signal peptide" evidence="2">
    <location>
        <begin position="1"/>
        <end position="23"/>
    </location>
</feature>
<feature type="compositionally biased region" description="Low complexity" evidence="1">
    <location>
        <begin position="54"/>
        <end position="84"/>
    </location>
</feature>
<evidence type="ECO:0000313" key="5">
    <source>
        <dbReference type="Proteomes" id="UP000675163"/>
    </source>
</evidence>
<dbReference type="CDD" id="cd14852">
    <property type="entry name" value="LD-carboxypeptidase"/>
    <property type="match status" value="1"/>
</dbReference>
<feature type="region of interest" description="Disordered" evidence="1">
    <location>
        <begin position="26"/>
        <end position="87"/>
    </location>
</feature>
<protein>
    <submittedName>
        <fullName evidence="4">D-alanyl-D-alanine carboxypeptidase</fullName>
        <ecNumber evidence="4">3.4.16.4</ecNumber>
    </submittedName>
</protein>
<dbReference type="RefSeq" id="WP_209706005.1">
    <property type="nucleotide sequence ID" value="NZ_JAFIDA010000001.1"/>
</dbReference>
<evidence type="ECO:0000313" key="4">
    <source>
        <dbReference type="EMBL" id="MBP1327221.1"/>
    </source>
</evidence>
<gene>
    <name evidence="4" type="ORF">JOF28_002453</name>
</gene>
<dbReference type="InterPro" id="IPR009045">
    <property type="entry name" value="Zn_M74/Hedgehog-like"/>
</dbReference>
<dbReference type="InterPro" id="IPR003709">
    <property type="entry name" value="VanY-like_core_dom"/>
</dbReference>
<keyword evidence="4" id="KW-0378">Hydrolase</keyword>
<reference evidence="4" key="1">
    <citation type="submission" date="2021-02" db="EMBL/GenBank/DDBJ databases">
        <title>Sequencing the genomes of 1000 actinobacteria strains.</title>
        <authorList>
            <person name="Klenk H.-P."/>
        </authorList>
    </citation>
    <scope>NUCLEOTIDE SEQUENCE</scope>
    <source>
        <strain evidence="4">DSM 22850</strain>
    </source>
</reference>
<feature type="domain" description="D-alanyl-D-alanine carboxypeptidase-like core" evidence="3">
    <location>
        <begin position="137"/>
        <end position="262"/>
    </location>
</feature>
<evidence type="ECO:0000259" key="3">
    <source>
        <dbReference type="Pfam" id="PF02557"/>
    </source>
</evidence>
<dbReference type="PANTHER" id="PTHR34385">
    <property type="entry name" value="D-ALANYL-D-ALANINE CARBOXYPEPTIDASE"/>
    <property type="match status" value="1"/>
</dbReference>
<dbReference type="GO" id="GO:0009002">
    <property type="term" value="F:serine-type D-Ala-D-Ala carboxypeptidase activity"/>
    <property type="evidence" value="ECO:0007669"/>
    <property type="project" value="UniProtKB-EC"/>
</dbReference>
<feature type="chain" id="PRO_5037804352" evidence="2">
    <location>
        <begin position="24"/>
        <end position="291"/>
    </location>
</feature>
<dbReference type="SUPFAM" id="SSF55166">
    <property type="entry name" value="Hedgehog/DD-peptidase"/>
    <property type="match status" value="1"/>
</dbReference>